<dbReference type="SUPFAM" id="SSF51126">
    <property type="entry name" value="Pectin lyase-like"/>
    <property type="match status" value="2"/>
</dbReference>
<name>A0A0P0C5C1_9BACT</name>
<dbReference type="GO" id="GO:0042545">
    <property type="term" value="P:cell wall modification"/>
    <property type="evidence" value="ECO:0007669"/>
    <property type="project" value="InterPro"/>
</dbReference>
<evidence type="ECO:0000256" key="1">
    <source>
        <dbReference type="ARBA" id="ARBA00022723"/>
    </source>
</evidence>
<keyword evidence="6" id="KW-0732">Signal</keyword>
<dbReference type="Gene3D" id="2.60.40.10">
    <property type="entry name" value="Immunoglobulins"/>
    <property type="match status" value="2"/>
</dbReference>
<keyword evidence="4" id="KW-0325">Glycoprotein</keyword>
<evidence type="ECO:0000259" key="7">
    <source>
        <dbReference type="Pfam" id="PF01095"/>
    </source>
</evidence>
<dbReference type="InterPro" id="IPR052063">
    <property type="entry name" value="Polysaccharide_Lyase_1"/>
</dbReference>
<evidence type="ECO:0000256" key="6">
    <source>
        <dbReference type="SAM" id="SignalP"/>
    </source>
</evidence>
<dbReference type="PATRIC" id="fig|512763.3.peg.1102"/>
<dbReference type="InterPro" id="IPR012334">
    <property type="entry name" value="Pectin_lyas_fold"/>
</dbReference>
<dbReference type="Proteomes" id="UP000061382">
    <property type="component" value="Chromosome"/>
</dbReference>
<dbReference type="InterPro" id="IPR011050">
    <property type="entry name" value="Pectin_lyase_fold/virulence"/>
</dbReference>
<dbReference type="InterPro" id="IPR041286">
    <property type="entry name" value="MBG_2"/>
</dbReference>
<dbReference type="InterPro" id="IPR000070">
    <property type="entry name" value="Pectinesterase_cat"/>
</dbReference>
<feature type="domain" description="MBG" evidence="8">
    <location>
        <begin position="1960"/>
        <end position="2030"/>
    </location>
</feature>
<dbReference type="InterPro" id="IPR026444">
    <property type="entry name" value="Secre_tail"/>
</dbReference>
<evidence type="ECO:0000259" key="8">
    <source>
        <dbReference type="Pfam" id="PF18676"/>
    </source>
</evidence>
<reference evidence="9 10" key="1">
    <citation type="submission" date="2015-08" db="EMBL/GenBank/DDBJ databases">
        <title>Complete genome sequence of Rufibacter tibetensis strain 1351t, a radiation-resistant bacterium from tibet plateau.</title>
        <authorList>
            <person name="Dai J."/>
        </authorList>
    </citation>
    <scope>NUCLEOTIDE SEQUENCE [LARGE SCALE GENOMIC DNA]</scope>
    <source>
        <strain evidence="9 10">1351</strain>
    </source>
</reference>
<dbReference type="PANTHER" id="PTHR42970">
    <property type="entry name" value="PECTATE LYASE C-RELATED"/>
    <property type="match status" value="1"/>
</dbReference>
<dbReference type="InterPro" id="IPR013783">
    <property type="entry name" value="Ig-like_fold"/>
</dbReference>
<dbReference type="PANTHER" id="PTHR42970:SF1">
    <property type="entry name" value="PECTATE LYASE C-RELATED"/>
    <property type="match status" value="1"/>
</dbReference>
<feature type="signal peptide" evidence="6">
    <location>
        <begin position="1"/>
        <end position="26"/>
    </location>
</feature>
<dbReference type="STRING" id="512763.DC20_04975"/>
<sequence length="2423" mass="255335">MVSIQLSKQLKLLLLLCMAIAFTTQAQQLAFPGAEGFGRFTTGGRGGAVYAVTNLNDSGAGSLREAVSKSGARTIVFRVSGTISLQSNLNITNGNITIAGQTAPGDGITIKNFPVNVNSDNVIIRYLRFRMGDEALQEADALGGRFRKGIIVDHCSMSWSTDECVSFYGNENFTLQWSIISESLRNSVHVKEAHGYGGIWGGKNASFHHNLLANHDSRNPRLGEEAGKAYALTDLVDLRNNVLYNWGNNSAYGGEAMNVNMVNNYYKPGPATVSSKRERILSIDKNNTEGTEVYNIWGKFYINGNFVEGSARATSDNWTYGVFNQFHGSYGTVSEADKAAMKLSEPHPIGGNVVTHAATEAYELVLQQAGASLKRDAVDVRIIEHVKNGTYTAPGSKGSTNGIIDSQADVGGWPALESTLAPQDTDNDGMPDAWEQQNGLNPNLASDGNAYGSNGYTNLENYLNSLSTLSSSKDPAILASGSFSTFNQAIGSPSAAQTLLVSGSNLTGNISIAAPANYQLSVDGTNWLNSITLTANAGTVSSTSIKVRLNAQATGTYSGTLVLSGGGAESVSFSLNGTTSMPEPEPESQFLGAFPDVDGGFENQTVGSSSTVSSHTSTTKWEASSSIQILNTNARTGSKVLHWNGASASVKYLLAPVLIAPTLQAGTKYVVQFWYKKPASSGAGSLFLSGYNSITGGMSGGTGTTTAERDETSHSTALSEWKLFQGVMTTQSGVTVTNTYPGIKVENPQSPYFDIDDYVIYQGSTFDMTAPDVATSPASKGAANSIAISWQAPASGVDGGGYLVVRSASATAPVPNANGVYVTGNTMGANSSVVFTGKNTQFSDNGSIAALASGTTYYYHIFTVDKAFNYSPAATISGAVQAHQTPVVSLAGTLGSFTQEVGKPSAAKTFTVKGTDLGASVEITAPAGFEISADETTWQTSLSLAPANNSLDATRFVRLNAPVAGSYSGNLLASSTGAANATLAIDGTTTAAAIVYTPANADAVVALDGTGNFTSIQAAINAAPTGRTTPYVIYIKNGKYVEKVNIPSNKPFLQFIGESAANTIISWDSYAGKVENGVTLGTNTSATLTVNANDFFMMSITVENASGYVGDGPQALALYVVGDRNAFKGCRFISGQDTVWHNGDGKRQYFKDCYIDGNTDFVFGSSIAVFDNCIIYGRDRIDGNSGGYVTAANTPAGQPYGEVFRDCRIPNNRGVTNYSLGRPWQNDLGKESKTVFLNTVMGTSVIPAGWSVWNATTNTSLITYAEYKSKKYNGELVDVSQRVSWSKQLTDAQAALYYDNTNLFGAWNPNAAFPALNNMVPAELAVANFRAQRGASSTTLSWNLSWPMSDVLYEVFRSTDNVNFTKVSTVKGSTDEVVAFSVTDGVPVKGTVYYYYVKASKAGLTAHQSYIAIVDPSIPIDGEFRSAGSGFWTNATTGNGANASSIWEKYSASTKTWVLQAKGVQPNSVNVTIREGHSVIVDGLKNANNLTIESGAVLKGNGGYNTTPNAQTLRIGAGSAASVLLQNDGVFGGNSNPDDLIIMEFNPACASVLWTGSGTSRITRLRPVPGNTNPLQVTFDQDVDLSFNNAAFTAYYNHVSNTTNENVTFTINKGKTVRLVHPSGSFSPTGTSTANPGGNYTYNIDGTLDLSATTTNSNLVPLSTNASSLISLNIGSSGTLKLGTGFNTVNSAPSSTSNGRVVMTVADGGTIDATKTTNLRLGTNYFIMSENAVLKRAVGATAVTFPIGTATNSYNPVTLTNTGTFDNFAITVKNTFDNPVTEPGKVVNKQWSIKEDVEGGSMLAAQFGWNAADQASAFDPAQQLYVMKYADGDWETTAATLTGSGTTASPYVATATGFTNLSFFGVTTFTKAIPTLKMEDGTFTYNGQPYSATAYAYGVNGSEDRLQPEVTLVYKDAAGTTLAGLPVEAGVYTVEAAFAGNKYYTAASKTAILTINPAAITVKADPLTKQWSDPDPVLSFVVEGTLIGTDTFTGSLERLAGEELGTYTVNQGTLALSSNYVLTFVPNILTITQEDALITFTGSQFVNTSCATCSGATVTLSATIQDISATGDAAGDVHPGDISKAKVRFVNRETNTAISDWLSVVLVNNADKLTGTAVYNWATTTGASDAADYTIGIEVDNGPYFRNSAADNVTVLVAKPLNDFVVGAGAISTSNSKGQYAADAGAKIHFAANVKYNKSGKNLQGRVNVIFSRTEADGIAHVYQLKGNVMNSLSTNTADQMNKLAVFTGKAAMVDITNPLNPLSVAGNLTLQVEMTDKGVTGANDAISFTVWTNEGGLLLSSKWTGTSSAKTNLSGGNISITGGSVTSGNVTSTQVSTMGIETGKPQVRVYPIPSNSYFTLVLEGTEGETAEVMVRDLTNRKVEQFKSEVDKSVQFGDKLAAGTYLVEIWQGGKRTTIKVVKQ</sequence>
<dbReference type="EMBL" id="CP012643">
    <property type="protein sequence ID" value="ALI98451.1"/>
    <property type="molecule type" value="Genomic_DNA"/>
</dbReference>
<gene>
    <name evidence="9" type="ORF">DC20_04975</name>
</gene>
<dbReference type="Pfam" id="PF18676">
    <property type="entry name" value="MBG_2"/>
    <property type="match status" value="1"/>
</dbReference>
<dbReference type="KEGG" id="rti:DC20_04975"/>
<feature type="region of interest" description="Disordered" evidence="5">
    <location>
        <begin position="418"/>
        <end position="447"/>
    </location>
</feature>
<dbReference type="RefSeq" id="WP_157593054.1">
    <property type="nucleotide sequence ID" value="NZ_CP012643.1"/>
</dbReference>
<dbReference type="OrthoDB" id="9803616at2"/>
<keyword evidence="10" id="KW-1185">Reference proteome</keyword>
<keyword evidence="1" id="KW-0479">Metal-binding</keyword>
<evidence type="ECO:0000256" key="4">
    <source>
        <dbReference type="ARBA" id="ARBA00023180"/>
    </source>
</evidence>
<proteinExistence type="predicted"/>
<keyword evidence="2" id="KW-0378">Hydrolase</keyword>
<evidence type="ECO:0000256" key="3">
    <source>
        <dbReference type="ARBA" id="ARBA00023085"/>
    </source>
</evidence>
<organism evidence="9 10">
    <name type="scientific">Rufibacter tibetensis</name>
    <dbReference type="NCBI Taxonomy" id="512763"/>
    <lineage>
        <taxon>Bacteria</taxon>
        <taxon>Pseudomonadati</taxon>
        <taxon>Bacteroidota</taxon>
        <taxon>Cytophagia</taxon>
        <taxon>Cytophagales</taxon>
        <taxon>Hymenobacteraceae</taxon>
        <taxon>Rufibacter</taxon>
    </lineage>
</organism>
<feature type="chain" id="PRO_5006042415" evidence="6">
    <location>
        <begin position="27"/>
        <end position="2423"/>
    </location>
</feature>
<feature type="domain" description="Pectinesterase catalytic" evidence="7">
    <location>
        <begin position="1002"/>
        <end position="1298"/>
    </location>
</feature>
<accession>A0A0P0C5C1</accession>
<feature type="compositionally biased region" description="Polar residues" evidence="5">
    <location>
        <begin position="435"/>
        <end position="447"/>
    </location>
</feature>
<evidence type="ECO:0000256" key="2">
    <source>
        <dbReference type="ARBA" id="ARBA00022801"/>
    </source>
</evidence>
<dbReference type="Pfam" id="PF01095">
    <property type="entry name" value="Pectinesterase"/>
    <property type="match status" value="1"/>
</dbReference>
<evidence type="ECO:0000256" key="5">
    <source>
        <dbReference type="SAM" id="MobiDB-lite"/>
    </source>
</evidence>
<dbReference type="GO" id="GO:0030599">
    <property type="term" value="F:pectinesterase activity"/>
    <property type="evidence" value="ECO:0007669"/>
    <property type="project" value="InterPro"/>
</dbReference>
<dbReference type="GO" id="GO:0046872">
    <property type="term" value="F:metal ion binding"/>
    <property type="evidence" value="ECO:0007669"/>
    <property type="project" value="UniProtKB-KW"/>
</dbReference>
<evidence type="ECO:0000313" key="9">
    <source>
        <dbReference type="EMBL" id="ALI98451.1"/>
    </source>
</evidence>
<dbReference type="Gene3D" id="2.160.20.10">
    <property type="entry name" value="Single-stranded right-handed beta-helix, Pectin lyase-like"/>
    <property type="match status" value="2"/>
</dbReference>
<dbReference type="NCBIfam" id="TIGR04183">
    <property type="entry name" value="Por_Secre_tail"/>
    <property type="match status" value="1"/>
</dbReference>
<evidence type="ECO:0000313" key="10">
    <source>
        <dbReference type="Proteomes" id="UP000061382"/>
    </source>
</evidence>
<keyword evidence="3" id="KW-0063">Aspartyl esterase</keyword>
<protein>
    <submittedName>
        <fullName evidence="9">Uncharacterized protein</fullName>
    </submittedName>
</protein>